<dbReference type="PRINTS" id="PR00811">
    <property type="entry name" value="BCTERIALGSPD"/>
</dbReference>
<dbReference type="InterPro" id="IPR004846">
    <property type="entry name" value="T2SS/T3SS_dom"/>
</dbReference>
<feature type="chain" id="PRO_5016934745" evidence="2">
    <location>
        <begin position="30"/>
        <end position="443"/>
    </location>
</feature>
<reference evidence="5 6" key="1">
    <citation type="submission" date="2018-07" db="EMBL/GenBank/DDBJ databases">
        <title>Genomic Encyclopedia of Type Strains, Phase IV (KMG-IV): sequencing the most valuable type-strain genomes for metagenomic binning, comparative biology and taxonomic classification.</title>
        <authorList>
            <person name="Goeker M."/>
        </authorList>
    </citation>
    <scope>NUCLEOTIDE SEQUENCE [LARGE SCALE GENOMIC DNA]</scope>
    <source>
        <strain evidence="5 6">DSM 21352</strain>
    </source>
</reference>
<dbReference type="InterPro" id="IPR032789">
    <property type="entry name" value="T2SS-T3SS_pil_N"/>
</dbReference>
<comment type="similarity">
    <text evidence="1">Belongs to the bacterial secretin family.</text>
</comment>
<dbReference type="InterPro" id="IPR050810">
    <property type="entry name" value="Bact_Secretion_Sys_Channel"/>
</dbReference>
<proteinExistence type="inferred from homology"/>
<dbReference type="EMBL" id="QQAV01000002">
    <property type="protein sequence ID" value="RDI26986.1"/>
    <property type="molecule type" value="Genomic_DNA"/>
</dbReference>
<protein>
    <submittedName>
        <fullName evidence="5">Pilus assembly protein CpaC</fullName>
    </submittedName>
</protein>
<evidence type="ECO:0000259" key="3">
    <source>
        <dbReference type="Pfam" id="PF00263"/>
    </source>
</evidence>
<feature type="domain" description="Type II/III secretion system secretin-like" evidence="3">
    <location>
        <begin position="240"/>
        <end position="400"/>
    </location>
</feature>
<accession>A0A370FL67</accession>
<feature type="signal peptide" evidence="2">
    <location>
        <begin position="1"/>
        <end position="29"/>
    </location>
</feature>
<feature type="domain" description="Pilus formation protein N-terminal" evidence="4">
    <location>
        <begin position="37"/>
        <end position="111"/>
    </location>
</feature>
<dbReference type="PANTHER" id="PTHR30332:SF17">
    <property type="entry name" value="TYPE IV PILIATION SYSTEM PROTEIN DR_0774-RELATED"/>
    <property type="match status" value="1"/>
</dbReference>
<name>A0A370FL67_9BURK</name>
<keyword evidence="2" id="KW-0732">Signal</keyword>
<dbReference type="Pfam" id="PF00263">
    <property type="entry name" value="Secretin"/>
    <property type="match status" value="1"/>
</dbReference>
<evidence type="ECO:0000313" key="5">
    <source>
        <dbReference type="EMBL" id="RDI26986.1"/>
    </source>
</evidence>
<organism evidence="5 6">
    <name type="scientific">Pseudacidovorax intermedius</name>
    <dbReference type="NCBI Taxonomy" id="433924"/>
    <lineage>
        <taxon>Bacteria</taxon>
        <taxon>Pseudomonadati</taxon>
        <taxon>Pseudomonadota</taxon>
        <taxon>Betaproteobacteria</taxon>
        <taxon>Burkholderiales</taxon>
        <taxon>Comamonadaceae</taxon>
        <taxon>Pseudacidovorax</taxon>
    </lineage>
</organism>
<evidence type="ECO:0000256" key="1">
    <source>
        <dbReference type="RuleBase" id="RU004003"/>
    </source>
</evidence>
<dbReference type="GO" id="GO:0015627">
    <property type="term" value="C:type II protein secretion system complex"/>
    <property type="evidence" value="ECO:0007669"/>
    <property type="project" value="TreeGrafter"/>
</dbReference>
<gene>
    <name evidence="5" type="ORF">DFR41_10218</name>
</gene>
<dbReference type="GO" id="GO:0009306">
    <property type="term" value="P:protein secretion"/>
    <property type="evidence" value="ECO:0007669"/>
    <property type="project" value="InterPro"/>
</dbReference>
<dbReference type="STRING" id="433924.NS331_02935"/>
<sequence length="443" mass="46645">MRLRPRRLPIPTVLAVALLAPAAAPTALALTPAADPARLVLTMGTQKELVFDGAVERIAIADESVAGVTIARRTPGSPAARLVITGKASGGTSLIVWEKGKAAGRTYAIEVQRRTAVLEGSSESLPEHRQARETALAAFPDKATLTDRSSVQVKSHTVQVDVKVVEFNRSVLKQAGLNIFSTRANSHGFSFGVFTPTSLKSTTYNTDGSLTTDANNPLSQAFNLLFNFGRAGIGLNVGFLEGNGLARVLAEPTLVALSGQSASFLSGGELPIPVPQGLGTTSIEYKPFGIGLTLTPTVLGDDRIALKVAPEASDLDYANALSLNGVPVPAITTRRADTTVELGDGESFIIGGLVSRSTSSNADKVPLLGDLPVLGTFFKQNRYQMSEKELVIVVTPHLVRPIARGTDLSPYLPGANEQRDGPVWRSIFTGNVPGSTSLPGFSR</sequence>
<dbReference type="InterPro" id="IPR001775">
    <property type="entry name" value="GspD/PilQ"/>
</dbReference>
<dbReference type="Proteomes" id="UP000255265">
    <property type="component" value="Unassembled WGS sequence"/>
</dbReference>
<keyword evidence="6" id="KW-1185">Reference proteome</keyword>
<comment type="caution">
    <text evidence="5">The sequence shown here is derived from an EMBL/GenBank/DDBJ whole genome shotgun (WGS) entry which is preliminary data.</text>
</comment>
<dbReference type="AlphaFoldDB" id="A0A370FL67"/>
<evidence type="ECO:0000259" key="4">
    <source>
        <dbReference type="Pfam" id="PF13629"/>
    </source>
</evidence>
<evidence type="ECO:0000256" key="2">
    <source>
        <dbReference type="SAM" id="SignalP"/>
    </source>
</evidence>
<dbReference type="PANTHER" id="PTHR30332">
    <property type="entry name" value="PROBABLE GENERAL SECRETION PATHWAY PROTEIN D"/>
    <property type="match status" value="1"/>
</dbReference>
<evidence type="ECO:0000313" key="6">
    <source>
        <dbReference type="Proteomes" id="UP000255265"/>
    </source>
</evidence>
<dbReference type="Pfam" id="PF13629">
    <property type="entry name" value="T2SS-T3SS_pil_N"/>
    <property type="match status" value="1"/>
</dbReference>